<name>A0ABU5RYD9_9CYAN</name>
<proteinExistence type="predicted"/>
<accession>A0ABU5RYD9</accession>
<feature type="region of interest" description="Disordered" evidence="1">
    <location>
        <begin position="1"/>
        <end position="32"/>
    </location>
</feature>
<gene>
    <name evidence="2" type="ORF">VB738_15775</name>
</gene>
<reference evidence="2 3" key="1">
    <citation type="submission" date="2023-12" db="EMBL/GenBank/DDBJ databases">
        <title>Baltic Sea Cyanobacteria.</title>
        <authorList>
            <person name="Delbaje E."/>
            <person name="Fewer D.P."/>
            <person name="Shishido T.K."/>
        </authorList>
    </citation>
    <scope>NUCLEOTIDE SEQUENCE [LARGE SCALE GENOMIC DNA]</scope>
    <source>
        <strain evidence="2 3">UHCC 0139</strain>
    </source>
</reference>
<dbReference type="RefSeq" id="WP_015109185.1">
    <property type="nucleotide sequence ID" value="NZ_JAYGHX010000015.1"/>
</dbReference>
<protein>
    <submittedName>
        <fullName evidence="2">Uncharacterized protein</fullName>
    </submittedName>
</protein>
<sequence length="102" mass="11224">MARTTQSRPTASETPLQPKTRQSRRRSTAERSDVLVSAVISTYLLTHLHHVLQRAEFGAQQEGRQSLAANYAQLRKVLCLDARSMEDASASGAEEDTSPRAA</sequence>
<dbReference type="Proteomes" id="UP001304461">
    <property type="component" value="Unassembled WGS sequence"/>
</dbReference>
<dbReference type="EMBL" id="JAYGHX010000015">
    <property type="protein sequence ID" value="MEA5392721.1"/>
    <property type="molecule type" value="Genomic_DNA"/>
</dbReference>
<keyword evidence="3" id="KW-1185">Reference proteome</keyword>
<organism evidence="2 3">
    <name type="scientific">Cyanobium gracile UHCC 0139</name>
    <dbReference type="NCBI Taxonomy" id="3110308"/>
    <lineage>
        <taxon>Bacteria</taxon>
        <taxon>Bacillati</taxon>
        <taxon>Cyanobacteriota</taxon>
        <taxon>Cyanophyceae</taxon>
        <taxon>Synechococcales</taxon>
        <taxon>Prochlorococcaceae</taxon>
        <taxon>Cyanobium</taxon>
    </lineage>
</organism>
<evidence type="ECO:0000256" key="1">
    <source>
        <dbReference type="SAM" id="MobiDB-lite"/>
    </source>
</evidence>
<evidence type="ECO:0000313" key="3">
    <source>
        <dbReference type="Proteomes" id="UP001304461"/>
    </source>
</evidence>
<evidence type="ECO:0000313" key="2">
    <source>
        <dbReference type="EMBL" id="MEA5392721.1"/>
    </source>
</evidence>
<feature type="compositionally biased region" description="Polar residues" evidence="1">
    <location>
        <begin position="1"/>
        <end position="20"/>
    </location>
</feature>
<comment type="caution">
    <text evidence="2">The sequence shown here is derived from an EMBL/GenBank/DDBJ whole genome shotgun (WGS) entry which is preliminary data.</text>
</comment>